<dbReference type="Proteomes" id="UP000325466">
    <property type="component" value="Unassembled WGS sequence"/>
</dbReference>
<evidence type="ECO:0000256" key="1">
    <source>
        <dbReference type="SAM" id="MobiDB-lite"/>
    </source>
</evidence>
<reference evidence="2 3" key="1">
    <citation type="journal article" date="2018" name="Biodegradation">
        <title>1,4-Dioxane degradation characteristics of Rhodococcus aetherivorans JCM 14343.</title>
        <authorList>
            <person name="Inoue D."/>
            <person name="Tsunoda T."/>
            <person name="Yamamoto N."/>
            <person name="Ike M."/>
            <person name="Sei K."/>
        </authorList>
    </citation>
    <scope>NUCLEOTIDE SEQUENCE [LARGE SCALE GENOMIC DNA]</scope>
    <source>
        <strain evidence="2 3">JCM 14343</strain>
    </source>
</reference>
<sequence>MGPVDSLEQIGLGVDPRSCDSRCSGESGDGDRLVSGLQVGERSLGAVMSERAATVGRRS</sequence>
<name>A0ABQ0YFV8_9NOCA</name>
<evidence type="ECO:0000313" key="2">
    <source>
        <dbReference type="EMBL" id="GES35424.1"/>
    </source>
</evidence>
<accession>A0ABQ0YFV8</accession>
<organism evidence="2 3">
    <name type="scientific">Rhodococcus aetherivorans</name>
    <dbReference type="NCBI Taxonomy" id="191292"/>
    <lineage>
        <taxon>Bacteria</taxon>
        <taxon>Bacillati</taxon>
        <taxon>Actinomycetota</taxon>
        <taxon>Actinomycetes</taxon>
        <taxon>Mycobacteriales</taxon>
        <taxon>Nocardiaceae</taxon>
        <taxon>Rhodococcus</taxon>
    </lineage>
</organism>
<protein>
    <submittedName>
        <fullName evidence="2">Uncharacterized protein</fullName>
    </submittedName>
</protein>
<feature type="region of interest" description="Disordered" evidence="1">
    <location>
        <begin position="1"/>
        <end position="34"/>
    </location>
</feature>
<proteinExistence type="predicted"/>
<gene>
    <name evidence="2" type="ORF">RAJCM14343_0672</name>
</gene>
<dbReference type="EMBL" id="BLAH01000018">
    <property type="protein sequence ID" value="GES35424.1"/>
    <property type="molecule type" value="Genomic_DNA"/>
</dbReference>
<comment type="caution">
    <text evidence="2">The sequence shown here is derived from an EMBL/GenBank/DDBJ whole genome shotgun (WGS) entry which is preliminary data.</text>
</comment>
<evidence type="ECO:0000313" key="3">
    <source>
        <dbReference type="Proteomes" id="UP000325466"/>
    </source>
</evidence>
<keyword evidence="3" id="KW-1185">Reference proteome</keyword>